<dbReference type="EMBL" id="KQ965741">
    <property type="protein sequence ID" value="KXS18627.1"/>
    <property type="molecule type" value="Genomic_DNA"/>
</dbReference>
<keyword evidence="1" id="KW-1133">Transmembrane helix</keyword>
<sequence length="326" mass="37149">MALPLHLHPNYFILGNESAAHQYTGPLKGLIDAVVKGQLPPEFVELLENCGAKFDNGSVAVDVYDYRSNPQGLRSVLASEFSQRVILRPSARVMWADIASMHEKYRRGTPCFEDDMLDLEARLMTGTQPLVVLDPSPAVAMLDNVFNYNRNMGAFQSKRPRDWGKKQEEAASAAESHRLMLMRDTKRREFHPTFRQHAFRGEWRKKKLIADTEPLLGFDAKRIAKRRSPLIYNNIGKVVRTVRFVTNYSTMGSSQYTILNVYERHMNNQPGSEANYEAVLRWGSQKDTAINGVTFRFALGGPALWEQFVQVFIVGIAFVLCWFILN</sequence>
<dbReference type="PANTHER" id="PTHR13526:SF8">
    <property type="entry name" value="TRANSCRIPTION FACTOR SPT20 HOMOLOG"/>
    <property type="match status" value="1"/>
</dbReference>
<accession>A0A139APE6</accession>
<dbReference type="InterPro" id="IPR046468">
    <property type="entry name" value="Spt20-like_SEP"/>
</dbReference>
<feature type="transmembrane region" description="Helical" evidence="1">
    <location>
        <begin position="304"/>
        <end position="325"/>
    </location>
</feature>
<evidence type="ECO:0000313" key="4">
    <source>
        <dbReference type="Proteomes" id="UP000070544"/>
    </source>
</evidence>
<dbReference type="InterPro" id="IPR021950">
    <property type="entry name" value="Spt20"/>
</dbReference>
<dbReference type="Pfam" id="PF12090">
    <property type="entry name" value="Spt20_SEP"/>
    <property type="match status" value="1"/>
</dbReference>
<dbReference type="OMA" id="ASCRYYE"/>
<keyword evidence="1" id="KW-0472">Membrane</keyword>
<reference evidence="3 4" key="1">
    <citation type="journal article" date="2015" name="Genome Biol. Evol.">
        <title>Phylogenomic analyses indicate that early fungi evolved digesting cell walls of algal ancestors of land plants.</title>
        <authorList>
            <person name="Chang Y."/>
            <person name="Wang S."/>
            <person name="Sekimoto S."/>
            <person name="Aerts A.L."/>
            <person name="Choi C."/>
            <person name="Clum A."/>
            <person name="LaButti K.M."/>
            <person name="Lindquist E.A."/>
            <person name="Yee Ngan C."/>
            <person name="Ohm R.A."/>
            <person name="Salamov A.A."/>
            <person name="Grigoriev I.V."/>
            <person name="Spatafora J.W."/>
            <person name="Berbee M.L."/>
        </authorList>
    </citation>
    <scope>NUCLEOTIDE SEQUENCE [LARGE SCALE GENOMIC DNA]</scope>
    <source>
        <strain evidence="3 4">JEL478</strain>
    </source>
</reference>
<organism evidence="3 4">
    <name type="scientific">Gonapodya prolifera (strain JEL478)</name>
    <name type="common">Monoblepharis prolifera</name>
    <dbReference type="NCBI Taxonomy" id="1344416"/>
    <lineage>
        <taxon>Eukaryota</taxon>
        <taxon>Fungi</taxon>
        <taxon>Fungi incertae sedis</taxon>
        <taxon>Chytridiomycota</taxon>
        <taxon>Chytridiomycota incertae sedis</taxon>
        <taxon>Monoblepharidomycetes</taxon>
        <taxon>Monoblepharidales</taxon>
        <taxon>Gonapodyaceae</taxon>
        <taxon>Gonapodya</taxon>
    </lineage>
</organism>
<feature type="domain" description="Spt20-like SEP" evidence="2">
    <location>
        <begin position="3"/>
        <end position="142"/>
    </location>
</feature>
<dbReference type="OrthoDB" id="1932706at2759"/>
<dbReference type="STRING" id="1344416.A0A139APE6"/>
<dbReference type="GO" id="GO:0000124">
    <property type="term" value="C:SAGA complex"/>
    <property type="evidence" value="ECO:0007669"/>
    <property type="project" value="InterPro"/>
</dbReference>
<dbReference type="AlphaFoldDB" id="A0A139APE6"/>
<evidence type="ECO:0000259" key="2">
    <source>
        <dbReference type="Pfam" id="PF12090"/>
    </source>
</evidence>
<dbReference type="Proteomes" id="UP000070544">
    <property type="component" value="Unassembled WGS sequence"/>
</dbReference>
<keyword evidence="4" id="KW-1185">Reference proteome</keyword>
<dbReference type="GO" id="GO:0006357">
    <property type="term" value="P:regulation of transcription by RNA polymerase II"/>
    <property type="evidence" value="ECO:0007669"/>
    <property type="project" value="TreeGrafter"/>
</dbReference>
<protein>
    <recommendedName>
        <fullName evidence="2">Spt20-like SEP domain-containing protein</fullName>
    </recommendedName>
</protein>
<evidence type="ECO:0000313" key="3">
    <source>
        <dbReference type="EMBL" id="KXS18627.1"/>
    </source>
</evidence>
<gene>
    <name evidence="3" type="ORF">M427DRAFT_196120</name>
</gene>
<name>A0A139APE6_GONPJ</name>
<proteinExistence type="predicted"/>
<evidence type="ECO:0000256" key="1">
    <source>
        <dbReference type="SAM" id="Phobius"/>
    </source>
</evidence>
<dbReference type="GO" id="GO:0003712">
    <property type="term" value="F:transcription coregulator activity"/>
    <property type="evidence" value="ECO:0007669"/>
    <property type="project" value="InterPro"/>
</dbReference>
<keyword evidence="1" id="KW-0812">Transmembrane</keyword>
<dbReference type="PANTHER" id="PTHR13526">
    <property type="entry name" value="TRANSCRIPTION FACTOR SPT20 HOMOLOG"/>
    <property type="match status" value="1"/>
</dbReference>